<accession>M4DP36</accession>
<dbReference type="PROSITE" id="PS00107">
    <property type="entry name" value="PROTEIN_KINASE_ATP"/>
    <property type="match status" value="1"/>
</dbReference>
<organism evidence="9 10">
    <name type="scientific">Brassica campestris</name>
    <name type="common">Field mustard</name>
    <dbReference type="NCBI Taxonomy" id="3711"/>
    <lineage>
        <taxon>Eukaryota</taxon>
        <taxon>Viridiplantae</taxon>
        <taxon>Streptophyta</taxon>
        <taxon>Embryophyta</taxon>
        <taxon>Tracheophyta</taxon>
        <taxon>Spermatophyta</taxon>
        <taxon>Magnoliopsida</taxon>
        <taxon>eudicotyledons</taxon>
        <taxon>Gunneridae</taxon>
        <taxon>Pentapetalae</taxon>
        <taxon>rosids</taxon>
        <taxon>malvids</taxon>
        <taxon>Brassicales</taxon>
        <taxon>Brassicaceae</taxon>
        <taxon>Brassiceae</taxon>
        <taxon>Brassica</taxon>
    </lineage>
</organism>
<evidence type="ECO:0000256" key="4">
    <source>
        <dbReference type="ARBA" id="ARBA00022840"/>
    </source>
</evidence>
<dbReference type="FunCoup" id="M4DP36">
    <property type="interactions" value="112"/>
</dbReference>
<dbReference type="Gene3D" id="1.10.510.10">
    <property type="entry name" value="Transferase(Phosphotransferase) domain 1"/>
    <property type="match status" value="1"/>
</dbReference>
<dbReference type="PANTHER" id="PTHR48011:SF15">
    <property type="entry name" value="PROTEIN KINASE FAMILY PROTEIN-RELATED"/>
    <property type="match status" value="1"/>
</dbReference>
<evidence type="ECO:0000259" key="8">
    <source>
        <dbReference type="PROSITE" id="PS50011"/>
    </source>
</evidence>
<dbReference type="Gene3D" id="3.30.200.20">
    <property type="entry name" value="Phosphorylase Kinase, domain 1"/>
    <property type="match status" value="1"/>
</dbReference>
<evidence type="ECO:0000256" key="1">
    <source>
        <dbReference type="ARBA" id="ARBA00022679"/>
    </source>
</evidence>
<keyword evidence="6" id="KW-0723">Serine/threonine-protein kinase</keyword>
<evidence type="ECO:0000256" key="7">
    <source>
        <dbReference type="SAM" id="MobiDB-lite"/>
    </source>
</evidence>
<dbReference type="GO" id="GO:0004674">
    <property type="term" value="F:protein serine/threonine kinase activity"/>
    <property type="evidence" value="ECO:0007669"/>
    <property type="project" value="UniProtKB-KW"/>
</dbReference>
<dbReference type="GO" id="GO:0007165">
    <property type="term" value="P:signal transduction"/>
    <property type="evidence" value="ECO:0000318"/>
    <property type="project" value="GO_Central"/>
</dbReference>
<dbReference type="OMA" id="RECFTIN"/>
<reference evidence="9 10" key="2">
    <citation type="journal article" date="2018" name="Hortic Res">
        <title>Improved Brassica rapa reference genome by single-molecule sequencing and chromosome conformation capture technologies.</title>
        <authorList>
            <person name="Zhang L."/>
            <person name="Cai X."/>
            <person name="Wu J."/>
            <person name="Liu M."/>
            <person name="Grob S."/>
            <person name="Cheng F."/>
            <person name="Liang J."/>
            <person name="Cai C."/>
            <person name="Liu Z."/>
            <person name="Liu B."/>
            <person name="Wang F."/>
            <person name="Li S."/>
            <person name="Liu F."/>
            <person name="Li X."/>
            <person name="Cheng L."/>
            <person name="Yang W."/>
            <person name="Li M.H."/>
            <person name="Grossniklaus U."/>
            <person name="Zheng H."/>
            <person name="Wang X."/>
        </authorList>
    </citation>
    <scope>NUCLEOTIDE SEQUENCE [LARGE SCALE GENOMIC DNA]</scope>
    <source>
        <strain evidence="9 10">cv. Chiifu-401-42</strain>
    </source>
</reference>
<dbReference type="GO" id="GO:0004672">
    <property type="term" value="F:protein kinase activity"/>
    <property type="evidence" value="ECO:0000318"/>
    <property type="project" value="GO_Central"/>
</dbReference>
<dbReference type="GO" id="GO:0005524">
    <property type="term" value="F:ATP binding"/>
    <property type="evidence" value="ECO:0007669"/>
    <property type="project" value="UniProtKB-UniRule"/>
</dbReference>
<dbReference type="Proteomes" id="UP000011750">
    <property type="component" value="Chromosome A05"/>
</dbReference>
<dbReference type="InParanoid" id="M4DP36"/>
<evidence type="ECO:0000256" key="3">
    <source>
        <dbReference type="ARBA" id="ARBA00022777"/>
    </source>
</evidence>
<feature type="region of interest" description="Disordered" evidence="7">
    <location>
        <begin position="310"/>
        <end position="329"/>
    </location>
</feature>
<dbReference type="InterPro" id="IPR052751">
    <property type="entry name" value="Plant_MAPKKK"/>
</dbReference>
<evidence type="ECO:0000313" key="9">
    <source>
        <dbReference type="EnsemblPlants" id="Bra018276.1-P"/>
    </source>
</evidence>
<dbReference type="InterPro" id="IPR000719">
    <property type="entry name" value="Prot_kinase_dom"/>
</dbReference>
<dbReference type="STRING" id="51351.M4DP36"/>
<dbReference type="EnsemblPlants" id="Bra018276.1">
    <property type="protein sequence ID" value="Bra018276.1-P"/>
    <property type="gene ID" value="Bra018276"/>
</dbReference>
<feature type="binding site" evidence="5">
    <location>
        <position position="39"/>
    </location>
    <ligand>
        <name>ATP</name>
        <dbReference type="ChEBI" id="CHEBI:30616"/>
    </ligand>
</feature>
<reference evidence="9 10" key="1">
    <citation type="journal article" date="2011" name="Nat. Genet.">
        <title>The genome of the mesopolyploid crop species Brassica rapa.</title>
        <authorList>
            <consortium name="Brassica rapa Genome Sequencing Project Consortium"/>
            <person name="Wang X."/>
            <person name="Wang H."/>
            <person name="Wang J."/>
            <person name="Sun R."/>
            <person name="Wu J."/>
            <person name="Liu S."/>
            <person name="Bai Y."/>
            <person name="Mun J.H."/>
            <person name="Bancroft I."/>
            <person name="Cheng F."/>
            <person name="Huang S."/>
            <person name="Li X."/>
            <person name="Hua W."/>
            <person name="Wang J."/>
            <person name="Wang X."/>
            <person name="Freeling M."/>
            <person name="Pires J.C."/>
            <person name="Paterson A.H."/>
            <person name="Chalhoub B."/>
            <person name="Wang B."/>
            <person name="Hayward A."/>
            <person name="Sharpe A.G."/>
            <person name="Park B.S."/>
            <person name="Weisshaar B."/>
            <person name="Liu B."/>
            <person name="Li B."/>
            <person name="Liu B."/>
            <person name="Tong C."/>
            <person name="Song C."/>
            <person name="Duran C."/>
            <person name="Peng C."/>
            <person name="Geng C."/>
            <person name="Koh C."/>
            <person name="Lin C."/>
            <person name="Edwards D."/>
            <person name="Mu D."/>
            <person name="Shen D."/>
            <person name="Soumpourou E."/>
            <person name="Li F."/>
            <person name="Fraser F."/>
            <person name="Conant G."/>
            <person name="Lassalle G."/>
            <person name="King G.J."/>
            <person name="Bonnema G."/>
            <person name="Tang H."/>
            <person name="Wang H."/>
            <person name="Belcram H."/>
            <person name="Zhou H."/>
            <person name="Hirakawa H."/>
            <person name="Abe H."/>
            <person name="Guo H."/>
            <person name="Wang H."/>
            <person name="Jin H."/>
            <person name="Parkin I.A."/>
            <person name="Batley J."/>
            <person name="Kim J.S."/>
            <person name="Just J."/>
            <person name="Li J."/>
            <person name="Xu J."/>
            <person name="Deng J."/>
            <person name="Kim J.A."/>
            <person name="Li J."/>
            <person name="Yu J."/>
            <person name="Meng J."/>
            <person name="Wang J."/>
            <person name="Min J."/>
            <person name="Poulain J."/>
            <person name="Wang J."/>
            <person name="Hatakeyama K."/>
            <person name="Wu K."/>
            <person name="Wang L."/>
            <person name="Fang L."/>
            <person name="Trick M."/>
            <person name="Links M.G."/>
            <person name="Zhao M."/>
            <person name="Jin M."/>
            <person name="Ramchiary N."/>
            <person name="Drou N."/>
            <person name="Berkman P.J."/>
            <person name="Cai Q."/>
            <person name="Huang Q."/>
            <person name="Li R."/>
            <person name="Tabata S."/>
            <person name="Cheng S."/>
            <person name="Zhang S."/>
            <person name="Zhang S."/>
            <person name="Huang S."/>
            <person name="Sato S."/>
            <person name="Sun S."/>
            <person name="Kwon S.J."/>
            <person name="Choi S.R."/>
            <person name="Lee T.H."/>
            <person name="Fan W."/>
            <person name="Zhao X."/>
            <person name="Tan X."/>
            <person name="Xu X."/>
            <person name="Wang Y."/>
            <person name="Qiu Y."/>
            <person name="Yin Y."/>
            <person name="Li Y."/>
            <person name="Du Y."/>
            <person name="Liao Y."/>
            <person name="Lim Y."/>
            <person name="Narusaka Y."/>
            <person name="Wang Y."/>
            <person name="Wang Z."/>
            <person name="Li Z."/>
            <person name="Wang Z."/>
            <person name="Xiong Z."/>
            <person name="Zhang Z."/>
        </authorList>
    </citation>
    <scope>NUCLEOTIDE SEQUENCE [LARGE SCALE GENOMIC DNA]</scope>
    <source>
        <strain evidence="9 10">cv. Chiifu-401-42</strain>
    </source>
</reference>
<evidence type="ECO:0000313" key="10">
    <source>
        <dbReference type="Proteomes" id="UP000011750"/>
    </source>
</evidence>
<dbReference type="InterPro" id="IPR017441">
    <property type="entry name" value="Protein_kinase_ATP_BS"/>
</dbReference>
<sequence>MAGPELYFEKFLGKGSFGSVSLYKYKRRPDGKTLYAAAKTSDHKHAESLYIEFQILSELKGCPRIVQCYGTEVQERRNEEGCLEYKIHMEYAPGGSLKSFSNQFQDKKLPDALVRDFTRMLLEGLAPIHGRGYVHCDLKPANILVFPSYINKNGAWRSSHELKISDLGLTRRDGDTSWWQPHHPFAGTAIYMSPESISHGETGKGLDLWSLGCIVLEMYTGKRPWWHTDYKLNDLKNCHGPLIPRDLPFDAKLFLMTCFSPEADDRKDASTLLNHIFLRADVSKITDVTARSPGVRPGLSKGRYGHVSTHLDNPTYPVTGPERRAHNLL</sequence>
<dbReference type="PANTHER" id="PTHR48011">
    <property type="entry name" value="CCR4-NOT TRANSCRIPTIONAL COMPLEX SUBUNIT CAF120-RELATED"/>
    <property type="match status" value="1"/>
</dbReference>
<dbReference type="PROSITE" id="PS50011">
    <property type="entry name" value="PROTEIN_KINASE_DOM"/>
    <property type="match status" value="1"/>
</dbReference>
<name>M4DP36_BRACM</name>
<dbReference type="SMART" id="SM00220">
    <property type="entry name" value="S_TKc"/>
    <property type="match status" value="1"/>
</dbReference>
<evidence type="ECO:0000256" key="6">
    <source>
        <dbReference type="RuleBase" id="RU000304"/>
    </source>
</evidence>
<keyword evidence="2 5" id="KW-0547">Nucleotide-binding</keyword>
<protein>
    <recommendedName>
        <fullName evidence="8">Protein kinase domain-containing protein</fullName>
    </recommendedName>
</protein>
<evidence type="ECO:0000256" key="5">
    <source>
        <dbReference type="PROSITE-ProRule" id="PRU10141"/>
    </source>
</evidence>
<keyword evidence="4 5" id="KW-0067">ATP-binding</keyword>
<dbReference type="InterPro" id="IPR011009">
    <property type="entry name" value="Kinase-like_dom_sf"/>
</dbReference>
<dbReference type="PROSITE" id="PS00108">
    <property type="entry name" value="PROTEIN_KINASE_ST"/>
    <property type="match status" value="1"/>
</dbReference>
<keyword evidence="1" id="KW-0808">Transferase</keyword>
<evidence type="ECO:0000256" key="2">
    <source>
        <dbReference type="ARBA" id="ARBA00022741"/>
    </source>
</evidence>
<dbReference type="InterPro" id="IPR008271">
    <property type="entry name" value="Ser/Thr_kinase_AS"/>
</dbReference>
<keyword evidence="3" id="KW-0418">Kinase</keyword>
<comment type="similarity">
    <text evidence="6">Belongs to the protein kinase superfamily.</text>
</comment>
<dbReference type="Pfam" id="PF00069">
    <property type="entry name" value="Pkinase"/>
    <property type="match status" value="1"/>
</dbReference>
<reference evidence="9" key="3">
    <citation type="submission" date="2023-03" db="UniProtKB">
        <authorList>
            <consortium name="EnsemblPlants"/>
        </authorList>
    </citation>
    <scope>IDENTIFICATION</scope>
    <source>
        <strain evidence="9">cv. Chiifu-401-42</strain>
    </source>
</reference>
<keyword evidence="10" id="KW-1185">Reference proteome</keyword>
<dbReference type="AlphaFoldDB" id="M4DP36"/>
<dbReference type="eggNOG" id="KOG0198">
    <property type="taxonomic scope" value="Eukaryota"/>
</dbReference>
<proteinExistence type="inferred from homology"/>
<dbReference type="Gramene" id="Bra018276.1">
    <property type="protein sequence ID" value="Bra018276.1-P"/>
    <property type="gene ID" value="Bra018276"/>
</dbReference>
<feature type="domain" description="Protein kinase" evidence="8">
    <location>
        <begin position="6"/>
        <end position="278"/>
    </location>
</feature>
<dbReference type="HOGENOM" id="CLU_000288_63_23_1"/>
<dbReference type="SUPFAM" id="SSF56112">
    <property type="entry name" value="Protein kinase-like (PK-like)"/>
    <property type="match status" value="1"/>
</dbReference>